<dbReference type="InterPro" id="IPR011991">
    <property type="entry name" value="ArsR-like_HTH"/>
</dbReference>
<dbReference type="Pfam" id="PF02742">
    <property type="entry name" value="Fe_dep_repr_C"/>
    <property type="match status" value="1"/>
</dbReference>
<feature type="domain" description="HTH marR-type" evidence="1">
    <location>
        <begin position="4"/>
        <end position="94"/>
    </location>
</feature>
<dbReference type="PANTHER" id="PTHR33238">
    <property type="entry name" value="IRON (METAL) DEPENDENT REPRESSOR, DTXR FAMILY"/>
    <property type="match status" value="1"/>
</dbReference>
<dbReference type="SMART" id="SM00347">
    <property type="entry name" value="HTH_MARR"/>
    <property type="match status" value="1"/>
</dbReference>
<dbReference type="PANTHER" id="PTHR33238:SF7">
    <property type="entry name" value="IRON-DEPENDENT TRANSCRIPTIONAL REGULATOR"/>
    <property type="match status" value="1"/>
</dbReference>
<dbReference type="EMBL" id="BMNY01000001">
    <property type="protein sequence ID" value="GGM69981.1"/>
    <property type="molecule type" value="Genomic_DNA"/>
</dbReference>
<dbReference type="Proteomes" id="UP000632195">
    <property type="component" value="Unassembled WGS sequence"/>
</dbReference>
<accession>A0AA37F906</accession>
<dbReference type="InterPro" id="IPR050536">
    <property type="entry name" value="DtxR_MntR_Metal-Reg"/>
</dbReference>
<dbReference type="Gene3D" id="1.10.10.10">
    <property type="entry name" value="Winged helix-like DNA-binding domain superfamily/Winged helix DNA-binding domain"/>
    <property type="match status" value="1"/>
</dbReference>
<dbReference type="GO" id="GO:0046914">
    <property type="term" value="F:transition metal ion binding"/>
    <property type="evidence" value="ECO:0007669"/>
    <property type="project" value="InterPro"/>
</dbReference>
<protein>
    <submittedName>
        <fullName evidence="2">DtxR family iron (Metal) dependent repressor</fullName>
    </submittedName>
</protein>
<dbReference type="InterPro" id="IPR036421">
    <property type="entry name" value="Fe_dep_repressor_sf"/>
</dbReference>
<dbReference type="SUPFAM" id="SSF46785">
    <property type="entry name" value="Winged helix' DNA-binding domain"/>
    <property type="match status" value="1"/>
</dbReference>
<gene>
    <name evidence="2" type="ORF">GCM10007108_05090</name>
</gene>
<dbReference type="SUPFAM" id="SSF47979">
    <property type="entry name" value="Iron-dependent repressor protein, dimerization domain"/>
    <property type="match status" value="1"/>
</dbReference>
<evidence type="ECO:0000313" key="2">
    <source>
        <dbReference type="EMBL" id="GGM69981.1"/>
    </source>
</evidence>
<dbReference type="SMART" id="SM00529">
    <property type="entry name" value="HTH_DTXR"/>
    <property type="match status" value="1"/>
</dbReference>
<reference evidence="2" key="2">
    <citation type="submission" date="2022-09" db="EMBL/GenBank/DDBJ databases">
        <authorList>
            <person name="Sun Q."/>
            <person name="Ohkuma M."/>
        </authorList>
    </citation>
    <scope>NUCLEOTIDE SEQUENCE</scope>
    <source>
        <strain evidence="2">JCM 13583</strain>
    </source>
</reference>
<organism evidence="2 3">
    <name type="scientific">Thermogymnomonas acidicola</name>
    <dbReference type="NCBI Taxonomy" id="399579"/>
    <lineage>
        <taxon>Archaea</taxon>
        <taxon>Methanobacteriati</taxon>
        <taxon>Thermoplasmatota</taxon>
        <taxon>Thermoplasmata</taxon>
        <taxon>Thermoplasmatales</taxon>
        <taxon>Thermogymnomonas</taxon>
    </lineage>
</organism>
<dbReference type="RefSeq" id="WP_188680043.1">
    <property type="nucleotide sequence ID" value="NZ_BMNY01000001.1"/>
</dbReference>
<dbReference type="InterPro" id="IPR022689">
    <property type="entry name" value="Iron_dep_repressor"/>
</dbReference>
<dbReference type="InterPro" id="IPR036390">
    <property type="entry name" value="WH_DNA-bd_sf"/>
</dbReference>
<name>A0AA37F906_9ARCH</name>
<proteinExistence type="predicted"/>
<dbReference type="InterPro" id="IPR000835">
    <property type="entry name" value="HTH_MarR-typ"/>
</dbReference>
<dbReference type="Pfam" id="PF01047">
    <property type="entry name" value="MarR"/>
    <property type="match status" value="1"/>
</dbReference>
<dbReference type="GO" id="GO:0046983">
    <property type="term" value="F:protein dimerization activity"/>
    <property type="evidence" value="ECO:0007669"/>
    <property type="project" value="InterPro"/>
</dbReference>
<dbReference type="CDD" id="cd00090">
    <property type="entry name" value="HTH_ARSR"/>
    <property type="match status" value="1"/>
</dbReference>
<dbReference type="InterPro" id="IPR036388">
    <property type="entry name" value="WH-like_DNA-bd_sf"/>
</dbReference>
<evidence type="ECO:0000313" key="3">
    <source>
        <dbReference type="Proteomes" id="UP000632195"/>
    </source>
</evidence>
<comment type="caution">
    <text evidence="2">The sequence shown here is derived from an EMBL/GenBank/DDBJ whole genome shotgun (WGS) entry which is preliminary data.</text>
</comment>
<keyword evidence="3" id="KW-1185">Reference proteome</keyword>
<sequence>MDYLTKKERDCLITIKESSNGPFPVKLSEIAERMQVKPPTVSDLLKRLLDKGLITKKGGMVILSRDGEEAYRDITLVHRAMETLLFRAGLSKEEACREVKEFDYLMSRETAERILHLMGDPDTCPHGQPVVVKE</sequence>
<dbReference type="GO" id="GO:0003700">
    <property type="term" value="F:DNA-binding transcription factor activity"/>
    <property type="evidence" value="ECO:0007669"/>
    <property type="project" value="InterPro"/>
</dbReference>
<dbReference type="AlphaFoldDB" id="A0AA37F906"/>
<reference evidence="2" key="1">
    <citation type="journal article" date="2014" name="Int. J. Syst. Evol. Microbiol.">
        <title>Complete genome sequence of Corynebacterium casei LMG S-19264T (=DSM 44701T), isolated from a smear-ripened cheese.</title>
        <authorList>
            <consortium name="US DOE Joint Genome Institute (JGI-PGF)"/>
            <person name="Walter F."/>
            <person name="Albersmeier A."/>
            <person name="Kalinowski J."/>
            <person name="Ruckert C."/>
        </authorList>
    </citation>
    <scope>NUCLEOTIDE SEQUENCE</scope>
    <source>
        <strain evidence="2">JCM 13583</strain>
    </source>
</reference>
<dbReference type="InterPro" id="IPR001367">
    <property type="entry name" value="Fe_dep_repressor"/>
</dbReference>
<evidence type="ECO:0000259" key="1">
    <source>
        <dbReference type="SMART" id="SM00347"/>
    </source>
</evidence>